<proteinExistence type="predicted"/>
<dbReference type="OMA" id="SGIFWPP"/>
<reference evidence="1" key="3">
    <citation type="submission" date="2025-08" db="UniProtKB">
        <authorList>
            <consortium name="Ensembl"/>
        </authorList>
    </citation>
    <scope>IDENTIFICATION</scope>
</reference>
<evidence type="ECO:0000313" key="2">
    <source>
        <dbReference type="Proteomes" id="UP000265140"/>
    </source>
</evidence>
<dbReference type="Proteomes" id="UP000265140">
    <property type="component" value="Chromosome 7"/>
</dbReference>
<evidence type="ECO:0000313" key="1">
    <source>
        <dbReference type="Ensembl" id="ENSELUP00000013291.1"/>
    </source>
</evidence>
<sequence>MSRTRIVISAVPDLAGFPPSTAVTNRIGAFNTSSGIFVSSWVFTFNTKLSLSLIL</sequence>
<reference evidence="1" key="4">
    <citation type="submission" date="2025-09" db="UniProtKB">
        <authorList>
            <consortium name="Ensembl"/>
        </authorList>
    </citation>
    <scope>IDENTIFICATION</scope>
</reference>
<keyword evidence="2" id="KW-1185">Reference proteome</keyword>
<dbReference type="GeneTree" id="ENSGT00990000210446"/>
<organism evidence="1 2">
    <name type="scientific">Esox lucius</name>
    <name type="common">Northern pike</name>
    <dbReference type="NCBI Taxonomy" id="8010"/>
    <lineage>
        <taxon>Eukaryota</taxon>
        <taxon>Metazoa</taxon>
        <taxon>Chordata</taxon>
        <taxon>Craniata</taxon>
        <taxon>Vertebrata</taxon>
        <taxon>Euteleostomi</taxon>
        <taxon>Actinopterygii</taxon>
        <taxon>Neopterygii</taxon>
        <taxon>Teleostei</taxon>
        <taxon>Protacanthopterygii</taxon>
        <taxon>Esociformes</taxon>
        <taxon>Esocidae</taxon>
        <taxon>Esox</taxon>
    </lineage>
</organism>
<reference evidence="2" key="1">
    <citation type="journal article" date="2014" name="PLoS ONE">
        <title>The genome and linkage map of the northern pike (Esox lucius): conserved synteny revealed between the salmonid sister group and the Neoteleostei.</title>
        <authorList>
            <person name="Rondeau E.B."/>
            <person name="Minkley D.R."/>
            <person name="Leong J.S."/>
            <person name="Messmer A.M."/>
            <person name="Jantzen J.R."/>
            <person name="von Schalburg K.R."/>
            <person name="Lemon C."/>
            <person name="Bird N.H."/>
            <person name="Koop B.F."/>
        </authorList>
    </citation>
    <scope>NUCLEOTIDE SEQUENCE</scope>
</reference>
<dbReference type="AlphaFoldDB" id="A0A3P8YB32"/>
<accession>A0A3P8YB32</accession>
<reference evidence="1" key="2">
    <citation type="submission" date="2020-02" db="EMBL/GenBank/DDBJ databases">
        <title>Esox lucius (northern pike) genome, fEsoLuc1, primary haplotype.</title>
        <authorList>
            <person name="Myers G."/>
            <person name="Karagic N."/>
            <person name="Meyer A."/>
            <person name="Pippel M."/>
            <person name="Reichard M."/>
            <person name="Winkler S."/>
            <person name="Tracey A."/>
            <person name="Sims Y."/>
            <person name="Howe K."/>
            <person name="Rhie A."/>
            <person name="Formenti G."/>
            <person name="Durbin R."/>
            <person name="Fedrigo O."/>
            <person name="Jarvis E.D."/>
        </authorList>
    </citation>
    <scope>NUCLEOTIDE SEQUENCE [LARGE SCALE GENOMIC DNA]</scope>
</reference>
<protein>
    <submittedName>
        <fullName evidence="1">Uncharacterized protein</fullName>
    </submittedName>
</protein>
<dbReference type="Ensembl" id="ENSELUT00000021792.3">
    <property type="protein sequence ID" value="ENSELUP00000013291.1"/>
    <property type="gene ID" value="ENSELUG00000013431.3"/>
</dbReference>
<name>A0A3P8YB32_ESOLU</name>
<dbReference type="InParanoid" id="A0A3P8YB32"/>